<dbReference type="EMBL" id="MUJZ01017712">
    <property type="protein sequence ID" value="OTF80561.1"/>
    <property type="molecule type" value="Genomic_DNA"/>
</dbReference>
<dbReference type="InterPro" id="IPR011989">
    <property type="entry name" value="ARM-like"/>
</dbReference>
<dbReference type="PANTHER" id="PTHR36498:SF1">
    <property type="entry name" value="TATA-BINDING PROTEIN-ASSOCIATED FACTOR 172"/>
    <property type="match status" value="1"/>
</dbReference>
<organism evidence="1 2">
    <name type="scientific">Euroglyphus maynei</name>
    <name type="common">Mayne's house dust mite</name>
    <dbReference type="NCBI Taxonomy" id="6958"/>
    <lineage>
        <taxon>Eukaryota</taxon>
        <taxon>Metazoa</taxon>
        <taxon>Ecdysozoa</taxon>
        <taxon>Arthropoda</taxon>
        <taxon>Chelicerata</taxon>
        <taxon>Arachnida</taxon>
        <taxon>Acari</taxon>
        <taxon>Acariformes</taxon>
        <taxon>Sarcoptiformes</taxon>
        <taxon>Astigmata</taxon>
        <taxon>Psoroptidia</taxon>
        <taxon>Analgoidea</taxon>
        <taxon>Pyroglyphidae</taxon>
        <taxon>Pyroglyphinae</taxon>
        <taxon>Euroglyphus</taxon>
    </lineage>
</organism>
<evidence type="ECO:0000313" key="2">
    <source>
        <dbReference type="Proteomes" id="UP000194236"/>
    </source>
</evidence>
<proteinExistence type="predicted"/>
<accession>A0A1Y3BHZ5</accession>
<reference evidence="1 2" key="1">
    <citation type="submission" date="2017-03" db="EMBL/GenBank/DDBJ databases">
        <title>Genome Survey of Euroglyphus maynei.</title>
        <authorList>
            <person name="Arlian L.G."/>
            <person name="Morgan M.S."/>
            <person name="Rider S.D."/>
        </authorList>
    </citation>
    <scope>NUCLEOTIDE SEQUENCE [LARGE SCALE GENOMIC DNA]</scope>
    <source>
        <strain evidence="1">Arlian Lab</strain>
        <tissue evidence="1">Whole body</tissue>
    </source>
</reference>
<dbReference type="OrthoDB" id="10252227at2759"/>
<name>A0A1Y3BHZ5_EURMA</name>
<dbReference type="GO" id="GO:0016887">
    <property type="term" value="F:ATP hydrolysis activity"/>
    <property type="evidence" value="ECO:0007669"/>
    <property type="project" value="InterPro"/>
</dbReference>
<dbReference type="InterPro" id="IPR044972">
    <property type="entry name" value="Mot1"/>
</dbReference>
<dbReference type="Proteomes" id="UP000194236">
    <property type="component" value="Unassembled WGS sequence"/>
</dbReference>
<evidence type="ECO:0000313" key="1">
    <source>
        <dbReference type="EMBL" id="OTF80561.1"/>
    </source>
</evidence>
<keyword evidence="2" id="KW-1185">Reference proteome</keyword>
<sequence length="284" mass="31886">MSDLFNAQWEIRHGAAIGLREIVKLQGRCAGRQRTTSLSSSLRQDLLNQQWLEDLSLRLLSVLALDRFGDFLSDQVVAPVRETCAQVLGMIIKLLSIDGVHNVLDILLQLLQCNEWEARHGGMLGLKYLLAIRQDMIEQLLPKVFEPIFIGLKDPEDDVSAVAAAALVPIKDQLMCLMPEKVPLVIAFLWEALLVLDDLSSSTGDLLMLLSSLLTFKSHSNDFNDNNHNNNNDQQQLAILIPRLWPFLSHSLSSVRRSVLESLLILSEKNSNEWLNRSTLLSDA</sequence>
<feature type="non-terminal residue" evidence="1">
    <location>
        <position position="284"/>
    </location>
</feature>
<evidence type="ECO:0008006" key="3">
    <source>
        <dbReference type="Google" id="ProtNLM"/>
    </source>
</evidence>
<dbReference type="SUPFAM" id="SSF48371">
    <property type="entry name" value="ARM repeat"/>
    <property type="match status" value="1"/>
</dbReference>
<protein>
    <recommendedName>
        <fullName evidence="3">TATA-binding protein interacting (TIP20) domain-containing protein</fullName>
    </recommendedName>
</protein>
<dbReference type="InterPro" id="IPR016024">
    <property type="entry name" value="ARM-type_fold"/>
</dbReference>
<dbReference type="PANTHER" id="PTHR36498">
    <property type="entry name" value="TATA-BINDING PROTEIN-ASSOCIATED FACTOR 172"/>
    <property type="match status" value="1"/>
</dbReference>
<dbReference type="AlphaFoldDB" id="A0A1Y3BHZ5"/>
<gene>
    <name evidence="1" type="ORF">BLA29_007545</name>
</gene>
<dbReference type="GO" id="GO:0003677">
    <property type="term" value="F:DNA binding"/>
    <property type="evidence" value="ECO:0007669"/>
    <property type="project" value="InterPro"/>
</dbReference>
<dbReference type="GO" id="GO:0017025">
    <property type="term" value="F:TBP-class protein binding"/>
    <property type="evidence" value="ECO:0007669"/>
    <property type="project" value="InterPro"/>
</dbReference>
<comment type="caution">
    <text evidence="1">The sequence shown here is derived from an EMBL/GenBank/DDBJ whole genome shotgun (WGS) entry which is preliminary data.</text>
</comment>
<dbReference type="Gene3D" id="1.25.10.10">
    <property type="entry name" value="Leucine-rich Repeat Variant"/>
    <property type="match status" value="1"/>
</dbReference>